<reference evidence="6 7" key="1">
    <citation type="journal article" date="2024" name="BMC Genomics">
        <title>De novo assembly and annotation of Popillia japonica's genome with initial clues to its potential as an invasive pest.</title>
        <authorList>
            <person name="Cucini C."/>
            <person name="Boschi S."/>
            <person name="Funari R."/>
            <person name="Cardaioli E."/>
            <person name="Iannotti N."/>
            <person name="Marturano G."/>
            <person name="Paoli F."/>
            <person name="Bruttini M."/>
            <person name="Carapelli A."/>
            <person name="Frati F."/>
            <person name="Nardi F."/>
        </authorList>
    </citation>
    <scope>NUCLEOTIDE SEQUENCE [LARGE SCALE GENOMIC DNA]</scope>
    <source>
        <strain evidence="6">DMR45628</strain>
    </source>
</reference>
<keyword evidence="2" id="KW-0175">Coiled coil</keyword>
<feature type="domain" description="EH" evidence="4">
    <location>
        <begin position="273"/>
        <end position="362"/>
    </location>
</feature>
<dbReference type="GO" id="GO:0016197">
    <property type="term" value="P:endosomal transport"/>
    <property type="evidence" value="ECO:0007669"/>
    <property type="project" value="TreeGrafter"/>
</dbReference>
<dbReference type="PROSITE" id="PS00018">
    <property type="entry name" value="EF_HAND_1"/>
    <property type="match status" value="2"/>
</dbReference>
<comment type="caution">
    <text evidence="6">The sequence shown here is derived from an EMBL/GenBank/DDBJ whole genome shotgun (WGS) entry which is preliminary data.</text>
</comment>
<dbReference type="InterPro" id="IPR000261">
    <property type="entry name" value="EH_dom"/>
</dbReference>
<keyword evidence="1" id="KW-0106">Calcium</keyword>
<feature type="compositionally biased region" description="Basic and acidic residues" evidence="3">
    <location>
        <begin position="928"/>
        <end position="944"/>
    </location>
</feature>
<evidence type="ECO:0000256" key="2">
    <source>
        <dbReference type="SAM" id="Coils"/>
    </source>
</evidence>
<feature type="domain" description="EH" evidence="4">
    <location>
        <begin position="14"/>
        <end position="99"/>
    </location>
</feature>
<dbReference type="InterPro" id="IPR002048">
    <property type="entry name" value="EF_hand_dom"/>
</dbReference>
<keyword evidence="7" id="KW-1185">Reference proteome</keyword>
<dbReference type="SUPFAM" id="SSF57997">
    <property type="entry name" value="Tropomyosin"/>
    <property type="match status" value="1"/>
</dbReference>
<feature type="compositionally biased region" description="Basic and acidic residues" evidence="3">
    <location>
        <begin position="839"/>
        <end position="848"/>
    </location>
</feature>
<dbReference type="Proteomes" id="UP001458880">
    <property type="component" value="Unassembled WGS sequence"/>
</dbReference>
<dbReference type="SMART" id="SM00027">
    <property type="entry name" value="EH"/>
    <property type="match status" value="3"/>
</dbReference>
<dbReference type="Gene3D" id="1.10.287.1490">
    <property type="match status" value="1"/>
</dbReference>
<dbReference type="PROSITE" id="PS50222">
    <property type="entry name" value="EF_HAND_2"/>
    <property type="match status" value="2"/>
</dbReference>
<evidence type="ECO:0000313" key="6">
    <source>
        <dbReference type="EMBL" id="KAK9737455.1"/>
    </source>
</evidence>
<feature type="region of interest" description="Disordered" evidence="3">
    <location>
        <begin position="812"/>
        <end position="960"/>
    </location>
</feature>
<dbReference type="GO" id="GO:0006897">
    <property type="term" value="P:endocytosis"/>
    <property type="evidence" value="ECO:0007669"/>
    <property type="project" value="TreeGrafter"/>
</dbReference>
<dbReference type="SUPFAM" id="SSF47473">
    <property type="entry name" value="EF-hand"/>
    <property type="match status" value="3"/>
</dbReference>
<dbReference type="FunFam" id="1.10.238.10:FF:000271">
    <property type="entry name" value="Epidermal growth factor receptor substrate 15 homolog"/>
    <property type="match status" value="1"/>
</dbReference>
<feature type="coiled-coil region" evidence="2">
    <location>
        <begin position="382"/>
        <end position="556"/>
    </location>
</feature>
<evidence type="ECO:0000256" key="3">
    <source>
        <dbReference type="SAM" id="MobiDB-lite"/>
    </source>
</evidence>
<dbReference type="PROSITE" id="PS50031">
    <property type="entry name" value="EH"/>
    <property type="match status" value="3"/>
</dbReference>
<dbReference type="InterPro" id="IPR011992">
    <property type="entry name" value="EF-hand-dom_pair"/>
</dbReference>
<dbReference type="CDD" id="cd00052">
    <property type="entry name" value="EH"/>
    <property type="match status" value="3"/>
</dbReference>
<evidence type="ECO:0000256" key="1">
    <source>
        <dbReference type="ARBA" id="ARBA00022837"/>
    </source>
</evidence>
<dbReference type="PROSITE" id="PS50330">
    <property type="entry name" value="UIM"/>
    <property type="match status" value="1"/>
</dbReference>
<feature type="compositionally biased region" description="Pro residues" evidence="3">
    <location>
        <begin position="717"/>
        <end position="754"/>
    </location>
</feature>
<gene>
    <name evidence="6" type="ORF">QE152_g10675</name>
</gene>
<evidence type="ECO:0000259" key="4">
    <source>
        <dbReference type="PROSITE" id="PS50031"/>
    </source>
</evidence>
<accession>A0AAW1LUR2</accession>
<organism evidence="6 7">
    <name type="scientific">Popillia japonica</name>
    <name type="common">Japanese beetle</name>
    <dbReference type="NCBI Taxonomy" id="7064"/>
    <lineage>
        <taxon>Eukaryota</taxon>
        <taxon>Metazoa</taxon>
        <taxon>Ecdysozoa</taxon>
        <taxon>Arthropoda</taxon>
        <taxon>Hexapoda</taxon>
        <taxon>Insecta</taxon>
        <taxon>Pterygota</taxon>
        <taxon>Neoptera</taxon>
        <taxon>Endopterygota</taxon>
        <taxon>Coleoptera</taxon>
        <taxon>Polyphaga</taxon>
        <taxon>Scarabaeiformia</taxon>
        <taxon>Scarabaeidae</taxon>
        <taxon>Rutelinae</taxon>
        <taxon>Popillia</taxon>
    </lineage>
</organism>
<evidence type="ECO:0000313" key="7">
    <source>
        <dbReference type="Proteomes" id="UP001458880"/>
    </source>
</evidence>
<dbReference type="GO" id="GO:0005509">
    <property type="term" value="F:calcium ion binding"/>
    <property type="evidence" value="ECO:0007669"/>
    <property type="project" value="InterPro"/>
</dbReference>
<dbReference type="EMBL" id="JASPKY010000099">
    <property type="protein sequence ID" value="KAK9737455.1"/>
    <property type="molecule type" value="Genomic_DNA"/>
</dbReference>
<feature type="compositionally biased region" description="Polar residues" evidence="3">
    <location>
        <begin position="658"/>
        <end position="674"/>
    </location>
</feature>
<dbReference type="InterPro" id="IPR003903">
    <property type="entry name" value="UIM_dom"/>
</dbReference>
<feature type="compositionally biased region" description="Polar residues" evidence="3">
    <location>
        <begin position="610"/>
        <end position="622"/>
    </location>
</feature>
<dbReference type="AlphaFoldDB" id="A0AAW1LUR2"/>
<protein>
    <submittedName>
        <fullName evidence="6">Cytoskeletal-regulatory complex EF hand</fullName>
    </submittedName>
</protein>
<evidence type="ECO:0000259" key="5">
    <source>
        <dbReference type="PROSITE" id="PS50222"/>
    </source>
</evidence>
<dbReference type="GO" id="GO:0045296">
    <property type="term" value="F:cadherin binding"/>
    <property type="evidence" value="ECO:0007669"/>
    <property type="project" value="TreeGrafter"/>
</dbReference>
<dbReference type="PANTHER" id="PTHR11216:SF176">
    <property type="entry name" value="EPIDERMAL GROWTH FACTOR RECEPTOR PATHWAY SUBSTRATE CLONE 15, ISOFORM A"/>
    <property type="match status" value="1"/>
</dbReference>
<dbReference type="SMART" id="SM00054">
    <property type="entry name" value="EFh"/>
    <property type="match status" value="2"/>
</dbReference>
<dbReference type="PANTHER" id="PTHR11216">
    <property type="entry name" value="EH DOMAIN"/>
    <property type="match status" value="1"/>
</dbReference>
<feature type="domain" description="EF-hand" evidence="5">
    <location>
        <begin position="272"/>
        <end position="307"/>
    </location>
</feature>
<dbReference type="InterPro" id="IPR018247">
    <property type="entry name" value="EF_Hand_1_Ca_BS"/>
</dbReference>
<feature type="domain" description="EF-hand" evidence="5">
    <location>
        <begin position="170"/>
        <end position="205"/>
    </location>
</feature>
<sequence>MAALPSPTQVAGNHSAIYEAYYNFVDPNGSGTVGAMEAARFLKRSGLSDIVLSRVWDLSDPGGRGCLDKAGMFVALKLVALAQQGRDINLANLNMDLPPPKMGDIPLPKPAKPPLPSNTPLITSLPPTAVDWTIKSTEREKYESLFESLQPLNGYIPGNKVKGVLMDSKLPLDTLGKIWDLADQDKDGMLDKHEFVAAMHLVYKALEKYAIPSTLPPELMPPAKRKGSVPMGPPLLPRGIDGVKPDLPQQPLMSVKPVQPVQATLNWVVAPDEKSKSDALFVKSDVDKDGFVSGQEIKDVFLQSGVPPPVLAHIWSLCDIKQCGKLNNEQFALAMWFVARCLKGIEPPPTLTPEMVPPSFRSTKPADGIVENNNTRYSNPELDMISKDIEELAREKLALETDIAQKEADIKIKSGEIKSLQSELDTLAATFKQLENQKGEAQKRLNDLKAQKTEVDSELEGVDKEIEELQEKVDKLRSQAAEQAEVISSQEAELTNKKEQLEGLKKEEQRLEQVKNDNTRKLDKLTSNLQDTQLNISQVKAMITQLQEQTRQMNDAITACDTAITSGDATTIPDISLRITPDFRDSQYRKLSMVNGDHKVQNGFDDQNDPFASQNGPENGTTGFDDDPFKNDPFKNNTDAFKSSDPFESAFSNPAGDNFTSDPFGSSFNNTSSKADPFNAFGDNKNTSSTPAEPDKDPFGCDPFAVLHAPTRDGAPPGRPVSPSPALPPKKSKQPPPRPAPPRPIQPAFKPPTQDPFAASGNDPFSSGGGGFESFADFDSKPPCVSYSNDITQYPKIPYPHFKRRKSRRYRSQYPFPNAPSFSGKPKPAPAKGLEFTDDPFRNYRYEDPFNITFDDEPTEEEKKLSTTDAFGRAAKRDDVFDPFGLHGRQSAPLPDTNSLLSDTGRLSAPLSKNVPPEDEQLAWAAKESLRLEEDRKKRQKQEEADLALAIKLSKKDNKK</sequence>
<dbReference type="Gene3D" id="1.10.238.10">
    <property type="entry name" value="EF-hand"/>
    <property type="match status" value="3"/>
</dbReference>
<feature type="region of interest" description="Disordered" evidence="3">
    <location>
        <begin position="598"/>
        <end position="774"/>
    </location>
</feature>
<feature type="domain" description="EH" evidence="4">
    <location>
        <begin position="138"/>
        <end position="226"/>
    </location>
</feature>
<dbReference type="GO" id="GO:0030132">
    <property type="term" value="C:clathrin coat of coated pit"/>
    <property type="evidence" value="ECO:0007669"/>
    <property type="project" value="TreeGrafter"/>
</dbReference>
<proteinExistence type="predicted"/>
<name>A0AAW1LUR2_POPJA</name>
<dbReference type="Pfam" id="PF12763">
    <property type="entry name" value="EH"/>
    <property type="match status" value="3"/>
</dbReference>